<dbReference type="InterPro" id="IPR050191">
    <property type="entry name" value="ATP-dep_DNA_ligase"/>
</dbReference>
<accession>A0A559K8H2</accession>
<comment type="caution">
    <text evidence="5">The sequence shown here is derived from an EMBL/GenBank/DDBJ whole genome shotgun (WGS) entry which is preliminary data.</text>
</comment>
<feature type="domain" description="ATP-dependent DNA ligase family profile" evidence="4">
    <location>
        <begin position="109"/>
        <end position="237"/>
    </location>
</feature>
<keyword evidence="6" id="KW-1185">Reference proteome</keyword>
<dbReference type="EMBL" id="VNJI01000023">
    <property type="protein sequence ID" value="TVY08417.1"/>
    <property type="molecule type" value="Genomic_DNA"/>
</dbReference>
<dbReference type="PROSITE" id="PS50160">
    <property type="entry name" value="DNA_LIGASE_A3"/>
    <property type="match status" value="1"/>
</dbReference>
<dbReference type="Gene3D" id="2.40.50.140">
    <property type="entry name" value="Nucleic acid-binding proteins"/>
    <property type="match status" value="1"/>
</dbReference>
<dbReference type="CDD" id="cd07906">
    <property type="entry name" value="Adenylation_DNA_ligase_LigD_LigC"/>
    <property type="match status" value="1"/>
</dbReference>
<dbReference type="PANTHER" id="PTHR45674">
    <property type="entry name" value="DNA LIGASE 1/3 FAMILY MEMBER"/>
    <property type="match status" value="1"/>
</dbReference>
<protein>
    <submittedName>
        <fullName evidence="5">DNA ligase</fullName>
    </submittedName>
</protein>
<evidence type="ECO:0000313" key="5">
    <source>
        <dbReference type="EMBL" id="TVY08417.1"/>
    </source>
</evidence>
<evidence type="ECO:0000259" key="4">
    <source>
        <dbReference type="PROSITE" id="PS50160"/>
    </source>
</evidence>
<dbReference type="GO" id="GO:0003910">
    <property type="term" value="F:DNA ligase (ATP) activity"/>
    <property type="evidence" value="ECO:0007669"/>
    <property type="project" value="UniProtKB-EC"/>
</dbReference>
<organism evidence="5 6">
    <name type="scientific">Paenibacillus cremeus</name>
    <dbReference type="NCBI Taxonomy" id="2163881"/>
    <lineage>
        <taxon>Bacteria</taxon>
        <taxon>Bacillati</taxon>
        <taxon>Bacillota</taxon>
        <taxon>Bacilli</taxon>
        <taxon>Bacillales</taxon>
        <taxon>Paenibacillaceae</taxon>
        <taxon>Paenibacillus</taxon>
    </lineage>
</organism>
<dbReference type="OrthoDB" id="9802472at2"/>
<evidence type="ECO:0000256" key="1">
    <source>
        <dbReference type="ARBA" id="ARBA00007572"/>
    </source>
</evidence>
<proteinExistence type="inferred from homology"/>
<name>A0A559K8H2_9BACL</name>
<keyword evidence="2 5" id="KW-0436">Ligase</keyword>
<dbReference type="GO" id="GO:0006310">
    <property type="term" value="P:DNA recombination"/>
    <property type="evidence" value="ECO:0007669"/>
    <property type="project" value="InterPro"/>
</dbReference>
<dbReference type="AlphaFoldDB" id="A0A559K8H2"/>
<dbReference type="Pfam" id="PF01068">
    <property type="entry name" value="DNA_ligase_A_M"/>
    <property type="match status" value="1"/>
</dbReference>
<dbReference type="Proteomes" id="UP000317036">
    <property type="component" value="Unassembled WGS sequence"/>
</dbReference>
<gene>
    <name evidence="5" type="ORF">FPZ49_18435</name>
</gene>
<sequence length="309" mass="35815">MMKLPQHPMAPITDPQLPSGADWGFQLKWDGVRMLSRIEDGRIQLFSRHMDDKTLLYPEAVELLKQHASHHPPLLLDGEAVMFDLVKQRPDFSQVLQRERTRSATANIRGRENSHFIYVLFDLLHWNGQDYRPLPYSERHRKLSELFPEKHPQLFVTDLFADGPSLWQWVETNHWEGVVSKRLSSPYREGKHHKDWLKKKTAQVYDVTFVGFLIREGRVASLVMVKDGLMFGRVSLGLDAAAKMKLMAYGKQHERNEPLWPKAQLPPEMKRETILWLNKPLTGTVTGLEVTAAGQLRHPKLVRIHDSEI</sequence>
<evidence type="ECO:0000256" key="3">
    <source>
        <dbReference type="ARBA" id="ARBA00034003"/>
    </source>
</evidence>
<dbReference type="InterPro" id="IPR012310">
    <property type="entry name" value="DNA_ligase_ATP-dep_cent"/>
</dbReference>
<dbReference type="SUPFAM" id="SSF50249">
    <property type="entry name" value="Nucleic acid-binding proteins"/>
    <property type="match status" value="1"/>
</dbReference>
<dbReference type="InterPro" id="IPR012340">
    <property type="entry name" value="NA-bd_OB-fold"/>
</dbReference>
<dbReference type="PANTHER" id="PTHR45674:SF4">
    <property type="entry name" value="DNA LIGASE 1"/>
    <property type="match status" value="1"/>
</dbReference>
<comment type="similarity">
    <text evidence="1">Belongs to the ATP-dependent DNA ligase family.</text>
</comment>
<evidence type="ECO:0000313" key="6">
    <source>
        <dbReference type="Proteomes" id="UP000317036"/>
    </source>
</evidence>
<reference evidence="5 6" key="1">
    <citation type="submission" date="2019-07" db="EMBL/GenBank/DDBJ databases">
        <authorList>
            <person name="Kim J."/>
        </authorList>
    </citation>
    <scope>NUCLEOTIDE SEQUENCE [LARGE SCALE GENOMIC DNA]</scope>
    <source>
        <strain evidence="5 6">JC52</strain>
    </source>
</reference>
<dbReference type="RefSeq" id="WP_144849644.1">
    <property type="nucleotide sequence ID" value="NZ_VNJI01000023.1"/>
</dbReference>
<dbReference type="SUPFAM" id="SSF56091">
    <property type="entry name" value="DNA ligase/mRNA capping enzyme, catalytic domain"/>
    <property type="match status" value="1"/>
</dbReference>
<dbReference type="GO" id="GO:0006281">
    <property type="term" value="P:DNA repair"/>
    <property type="evidence" value="ECO:0007669"/>
    <property type="project" value="InterPro"/>
</dbReference>
<comment type="catalytic activity">
    <reaction evidence="3">
        <text>ATP + (deoxyribonucleotide)n-3'-hydroxyl + 5'-phospho-(deoxyribonucleotide)m = (deoxyribonucleotide)n+m + AMP + diphosphate.</text>
        <dbReference type="EC" id="6.5.1.1"/>
    </reaction>
</comment>
<dbReference type="Gene3D" id="3.30.470.30">
    <property type="entry name" value="DNA ligase/mRNA capping enzyme"/>
    <property type="match status" value="1"/>
</dbReference>
<dbReference type="Gene3D" id="3.30.1490.70">
    <property type="match status" value="1"/>
</dbReference>
<evidence type="ECO:0000256" key="2">
    <source>
        <dbReference type="ARBA" id="ARBA00022598"/>
    </source>
</evidence>
<dbReference type="GO" id="GO:0005524">
    <property type="term" value="F:ATP binding"/>
    <property type="evidence" value="ECO:0007669"/>
    <property type="project" value="InterPro"/>
</dbReference>